<evidence type="ECO:0000313" key="2">
    <source>
        <dbReference type="Proteomes" id="UP000644548"/>
    </source>
</evidence>
<organism evidence="1 2">
    <name type="scientific">Deinococcus sedimenti</name>
    <dbReference type="NCBI Taxonomy" id="1867090"/>
    <lineage>
        <taxon>Bacteria</taxon>
        <taxon>Thermotogati</taxon>
        <taxon>Deinococcota</taxon>
        <taxon>Deinococci</taxon>
        <taxon>Deinococcales</taxon>
        <taxon>Deinococcaceae</taxon>
        <taxon>Deinococcus</taxon>
    </lineage>
</organism>
<dbReference type="Proteomes" id="UP000644548">
    <property type="component" value="Unassembled WGS sequence"/>
</dbReference>
<protein>
    <submittedName>
        <fullName evidence="1">Uncharacterized protein</fullName>
    </submittedName>
</protein>
<proteinExistence type="predicted"/>
<gene>
    <name evidence="1" type="ORF">GCM10008960_09280</name>
</gene>
<evidence type="ECO:0000313" key="1">
    <source>
        <dbReference type="EMBL" id="GGR84387.1"/>
    </source>
</evidence>
<dbReference type="EMBL" id="BMQN01000001">
    <property type="protein sequence ID" value="GGR84387.1"/>
    <property type="molecule type" value="Genomic_DNA"/>
</dbReference>
<keyword evidence="2" id="KW-1185">Reference proteome</keyword>
<sequence length="87" mass="9335">MTYTAYQAAGDSLAAARQSLSAELDVIYADVRTATARGAFSITLSREVTGTQGVQMIGALTRVLRADGFELSDIQTSAGRYTLTVRW</sequence>
<accession>A0ABQ2S1A5</accession>
<comment type="caution">
    <text evidence="1">The sequence shown here is derived from an EMBL/GenBank/DDBJ whole genome shotgun (WGS) entry which is preliminary data.</text>
</comment>
<dbReference type="RefSeq" id="WP_189071928.1">
    <property type="nucleotide sequence ID" value="NZ_BMQN01000001.1"/>
</dbReference>
<name>A0ABQ2S1A5_9DEIO</name>
<reference evidence="2" key="1">
    <citation type="journal article" date="2019" name="Int. J. Syst. Evol. Microbiol.">
        <title>The Global Catalogue of Microorganisms (GCM) 10K type strain sequencing project: providing services to taxonomists for standard genome sequencing and annotation.</title>
        <authorList>
            <consortium name="The Broad Institute Genomics Platform"/>
            <consortium name="The Broad Institute Genome Sequencing Center for Infectious Disease"/>
            <person name="Wu L."/>
            <person name="Ma J."/>
        </authorList>
    </citation>
    <scope>NUCLEOTIDE SEQUENCE [LARGE SCALE GENOMIC DNA]</scope>
    <source>
        <strain evidence="2">JCM 31405</strain>
    </source>
</reference>